<name>A0A399QY10_9PROT</name>
<gene>
    <name evidence="4" type="ORF">D1224_06125</name>
</gene>
<comment type="caution">
    <text evidence="4">The sequence shown here is derived from an EMBL/GenBank/DDBJ whole genome shotgun (WGS) entry which is preliminary data.</text>
</comment>
<protein>
    <submittedName>
        <fullName evidence="4">S-adenosylmethionine-dependent methyltransferase</fullName>
    </submittedName>
</protein>
<proteinExistence type="inferred from homology"/>
<dbReference type="PROSITE" id="PS51668">
    <property type="entry name" value="TSAA_2"/>
    <property type="match status" value="1"/>
</dbReference>
<dbReference type="EMBL" id="QWGB01000005">
    <property type="protein sequence ID" value="RIJ23830.1"/>
    <property type="molecule type" value="Genomic_DNA"/>
</dbReference>
<dbReference type="Proteomes" id="UP000265431">
    <property type="component" value="Unassembled WGS sequence"/>
</dbReference>
<keyword evidence="5" id="KW-1185">Reference proteome</keyword>
<dbReference type="PANTHER" id="PTHR12818">
    <property type="entry name" value="TRNA (ADENINE(37)-N6)-METHYLTRANSFERASE"/>
    <property type="match status" value="1"/>
</dbReference>
<dbReference type="InterPro" id="IPR023370">
    <property type="entry name" value="TrmO-like_N"/>
</dbReference>
<accession>A0A399QY10</accession>
<keyword evidence="4" id="KW-0489">Methyltransferase</keyword>
<keyword evidence="1" id="KW-0949">S-adenosyl-L-methionine</keyword>
<dbReference type="PANTHER" id="PTHR12818:SF0">
    <property type="entry name" value="TRNA (ADENINE(37)-N6)-METHYLTRANSFERASE"/>
    <property type="match status" value="1"/>
</dbReference>
<comment type="similarity">
    <text evidence="2">Belongs to the tRNA methyltransferase O family.</text>
</comment>
<dbReference type="InterPro" id="IPR040372">
    <property type="entry name" value="YaeB-like"/>
</dbReference>
<dbReference type="RefSeq" id="WP_119379019.1">
    <property type="nucleotide sequence ID" value="NZ_QWGB01000005.1"/>
</dbReference>
<organism evidence="4 5">
    <name type="scientific">Henriciella barbarensis</name>
    <dbReference type="NCBI Taxonomy" id="86342"/>
    <lineage>
        <taxon>Bacteria</taxon>
        <taxon>Pseudomonadati</taxon>
        <taxon>Pseudomonadota</taxon>
        <taxon>Alphaproteobacteria</taxon>
        <taxon>Hyphomonadales</taxon>
        <taxon>Hyphomonadaceae</taxon>
        <taxon>Henriciella</taxon>
    </lineage>
</organism>
<evidence type="ECO:0000313" key="4">
    <source>
        <dbReference type="EMBL" id="RIJ23830.1"/>
    </source>
</evidence>
<evidence type="ECO:0000259" key="3">
    <source>
        <dbReference type="PROSITE" id="PS51668"/>
    </source>
</evidence>
<dbReference type="Pfam" id="PF01980">
    <property type="entry name" value="TrmO_N"/>
    <property type="match status" value="1"/>
</dbReference>
<evidence type="ECO:0000313" key="5">
    <source>
        <dbReference type="Proteomes" id="UP000265431"/>
    </source>
</evidence>
<dbReference type="GO" id="GO:0032259">
    <property type="term" value="P:methylation"/>
    <property type="evidence" value="ECO:0007669"/>
    <property type="project" value="UniProtKB-KW"/>
</dbReference>
<dbReference type="AlphaFoldDB" id="A0A399QY10"/>
<dbReference type="CDD" id="cd09281">
    <property type="entry name" value="UPF0066"/>
    <property type="match status" value="1"/>
</dbReference>
<feature type="domain" description="TsaA-like" evidence="3">
    <location>
        <begin position="8"/>
        <end position="141"/>
    </location>
</feature>
<dbReference type="SUPFAM" id="SSF118196">
    <property type="entry name" value="YaeB-like"/>
    <property type="match status" value="1"/>
</dbReference>
<reference evidence="4 5" key="1">
    <citation type="submission" date="2018-08" db="EMBL/GenBank/DDBJ databases">
        <title>Henriciella mobilis sp. nov., isolated from seawater.</title>
        <authorList>
            <person name="Cheng H."/>
            <person name="Wu Y.-H."/>
            <person name="Xu X.-W."/>
            <person name="Guo L.-L."/>
        </authorList>
    </citation>
    <scope>NUCLEOTIDE SEQUENCE [LARGE SCALE GENOMIC DNA]</scope>
    <source>
        <strain evidence="4 5">CCUG66934</strain>
    </source>
</reference>
<evidence type="ECO:0000256" key="2">
    <source>
        <dbReference type="ARBA" id="ARBA00033753"/>
    </source>
</evidence>
<sequence length="157" mass="17698">MTLRKIGLHPIGTVRSERIEPVDDGWDAIPAHIDLDAEQFTPEALFGLDTFSHAEVIFVFDQVPDEKIERGARHPRGNKDWPLTGIFAQRGKNRPNRIGVTVCRVLKVEGLKLYLEGLDAIDGTPVLDIKPVMEGFLPRGDIREPEWSKALMAGYWK</sequence>
<dbReference type="InterPro" id="IPR036413">
    <property type="entry name" value="YaeB-like_sf"/>
</dbReference>
<dbReference type="Gene3D" id="2.40.30.70">
    <property type="entry name" value="YaeB-like"/>
    <property type="match status" value="1"/>
</dbReference>
<evidence type="ECO:0000256" key="1">
    <source>
        <dbReference type="ARBA" id="ARBA00022691"/>
    </source>
</evidence>
<keyword evidence="4" id="KW-0808">Transferase</keyword>
<dbReference type="GO" id="GO:0008168">
    <property type="term" value="F:methyltransferase activity"/>
    <property type="evidence" value="ECO:0007669"/>
    <property type="project" value="UniProtKB-KW"/>
</dbReference>
<dbReference type="InterPro" id="IPR036414">
    <property type="entry name" value="YaeB_N_sf"/>
</dbReference>
<dbReference type="OrthoDB" id="9804309at2"/>